<accession>A0A4Q5MZJ9</accession>
<feature type="domain" description="EAL" evidence="1">
    <location>
        <begin position="351"/>
        <end position="603"/>
    </location>
</feature>
<dbReference type="InterPro" id="IPR000160">
    <property type="entry name" value="GGDEF_dom"/>
</dbReference>
<reference evidence="3 4" key="1">
    <citation type="submission" date="2019-01" db="EMBL/GenBank/DDBJ databases">
        <title>Novel species of Cellulomonas.</title>
        <authorList>
            <person name="Liu Q."/>
            <person name="Xin Y.-H."/>
        </authorList>
    </citation>
    <scope>NUCLEOTIDE SEQUENCE [LARGE SCALE GENOMIC DNA]</scope>
    <source>
        <strain evidence="3 4">HLT2-17</strain>
    </source>
</reference>
<dbReference type="CDD" id="cd01949">
    <property type="entry name" value="GGDEF"/>
    <property type="match status" value="1"/>
</dbReference>
<dbReference type="InterPro" id="IPR052155">
    <property type="entry name" value="Biofilm_reg_signaling"/>
</dbReference>
<dbReference type="SUPFAM" id="SSF55781">
    <property type="entry name" value="GAF domain-like"/>
    <property type="match status" value="1"/>
</dbReference>
<dbReference type="CDD" id="cd01948">
    <property type="entry name" value="EAL"/>
    <property type="match status" value="1"/>
</dbReference>
<dbReference type="SUPFAM" id="SSF55073">
    <property type="entry name" value="Nucleotide cyclase"/>
    <property type="match status" value="1"/>
</dbReference>
<dbReference type="SMART" id="SM00052">
    <property type="entry name" value="EAL"/>
    <property type="match status" value="1"/>
</dbReference>
<dbReference type="InterPro" id="IPR043128">
    <property type="entry name" value="Rev_trsase/Diguanyl_cyclase"/>
</dbReference>
<proteinExistence type="predicted"/>
<dbReference type="AlphaFoldDB" id="A0A4Q5MZJ9"/>
<dbReference type="Gene3D" id="3.30.450.40">
    <property type="match status" value="1"/>
</dbReference>
<feature type="domain" description="GGDEF" evidence="2">
    <location>
        <begin position="209"/>
        <end position="342"/>
    </location>
</feature>
<dbReference type="Proteomes" id="UP000293764">
    <property type="component" value="Unassembled WGS sequence"/>
</dbReference>
<comment type="caution">
    <text evidence="3">The sequence shown here is derived from an EMBL/GenBank/DDBJ whole genome shotgun (WGS) entry which is preliminary data.</text>
</comment>
<dbReference type="SMART" id="SM00267">
    <property type="entry name" value="GGDEF"/>
    <property type="match status" value="1"/>
</dbReference>
<dbReference type="PANTHER" id="PTHR44757:SF2">
    <property type="entry name" value="BIOFILM ARCHITECTURE MAINTENANCE PROTEIN MBAA"/>
    <property type="match status" value="1"/>
</dbReference>
<dbReference type="RefSeq" id="WP_130102482.1">
    <property type="nucleotide sequence ID" value="NZ_SDWW01000020.1"/>
</dbReference>
<evidence type="ECO:0000313" key="3">
    <source>
        <dbReference type="EMBL" id="RYV51159.1"/>
    </source>
</evidence>
<dbReference type="PROSITE" id="PS50887">
    <property type="entry name" value="GGDEF"/>
    <property type="match status" value="1"/>
</dbReference>
<protein>
    <submittedName>
        <fullName evidence="3">GGDEF and EAL domain-containing protein</fullName>
    </submittedName>
</protein>
<dbReference type="NCBIfam" id="TIGR00254">
    <property type="entry name" value="GGDEF"/>
    <property type="match status" value="1"/>
</dbReference>
<dbReference type="InterPro" id="IPR029016">
    <property type="entry name" value="GAF-like_dom_sf"/>
</dbReference>
<dbReference type="InterPro" id="IPR035919">
    <property type="entry name" value="EAL_sf"/>
</dbReference>
<dbReference type="Pfam" id="PF00563">
    <property type="entry name" value="EAL"/>
    <property type="match status" value="1"/>
</dbReference>
<dbReference type="Gene3D" id="3.30.70.270">
    <property type="match status" value="1"/>
</dbReference>
<gene>
    <name evidence="3" type="ORF">EUA98_09695</name>
</gene>
<dbReference type="OrthoDB" id="23692at2"/>
<dbReference type="InterPro" id="IPR003018">
    <property type="entry name" value="GAF"/>
</dbReference>
<evidence type="ECO:0000259" key="2">
    <source>
        <dbReference type="PROSITE" id="PS50887"/>
    </source>
</evidence>
<dbReference type="EMBL" id="SDWW01000020">
    <property type="protein sequence ID" value="RYV51159.1"/>
    <property type="molecule type" value="Genomic_DNA"/>
</dbReference>
<dbReference type="Pfam" id="PF00990">
    <property type="entry name" value="GGDEF"/>
    <property type="match status" value="1"/>
</dbReference>
<dbReference type="InterPro" id="IPR001633">
    <property type="entry name" value="EAL_dom"/>
</dbReference>
<dbReference type="SUPFAM" id="SSF141868">
    <property type="entry name" value="EAL domain-like"/>
    <property type="match status" value="1"/>
</dbReference>
<dbReference type="Gene3D" id="3.20.20.450">
    <property type="entry name" value="EAL domain"/>
    <property type="match status" value="1"/>
</dbReference>
<dbReference type="Pfam" id="PF01590">
    <property type="entry name" value="GAF"/>
    <property type="match status" value="1"/>
</dbReference>
<dbReference type="SMART" id="SM00065">
    <property type="entry name" value="GAF"/>
    <property type="match status" value="1"/>
</dbReference>
<sequence length="603" mass="64832">MRAEPLAAVLGDLAQTMLTDAPVQVMLDGLVERIAKALPVTGVGVTLLAPGRSRQYVAAWGRDALAFEMMQAGIPSGPGLTAFDTAVAVSVPEVAADERYPDLRRSAAPAGPVALFSFPLRQGEARLGVLTLYRDVPGPLEASVRDAAQLLGDVAAAYLTNAHARRQVRLAAGWLHDRTVRDALTGLPNRVLLRERLAHASARSQRSQTAVAVLFVDLDSFTQINDTYGHRLGDDLLTAVAARLSALVRPGDTLARVSGDEFVFLCEELAHASDVEGLVGRIDDAFREPFVLAGLELAVTASVGIAYSGPGEAVTDDLLLEADTAMLQAKSQGGATHQVIDLPLAEEALDRRNLERDLHGALTGAELEVAYQPIVRPRDGMVTGVESLLRWTHPDRGPIPAAMAVTLAEGSGLIAEIGTWVLERSCRDWVRWRAERPDRVLDLSVNVSARQLMAPGFDATVATILHETGMDPAALVLEVTEGIFVEDGDRALSVLSELRRIGTRLALDDFGTGYSSLSYLRRFPVDIVKIDQSFVADLGQDLEALTMVAAVTHLAHDLGKTVTAEGVETQAQRDEVVRVGCERAQGYYFARPMTAAEFSARFN</sequence>
<dbReference type="InterPro" id="IPR029787">
    <property type="entry name" value="Nucleotide_cyclase"/>
</dbReference>
<name>A0A4Q5MZJ9_9MICO</name>
<evidence type="ECO:0000313" key="4">
    <source>
        <dbReference type="Proteomes" id="UP000293764"/>
    </source>
</evidence>
<keyword evidence="4" id="KW-1185">Reference proteome</keyword>
<evidence type="ECO:0000259" key="1">
    <source>
        <dbReference type="PROSITE" id="PS50883"/>
    </source>
</evidence>
<organism evidence="3 4">
    <name type="scientific">Pengzhenrongella frigida</name>
    <dbReference type="NCBI Taxonomy" id="1259133"/>
    <lineage>
        <taxon>Bacteria</taxon>
        <taxon>Bacillati</taxon>
        <taxon>Actinomycetota</taxon>
        <taxon>Actinomycetes</taxon>
        <taxon>Micrococcales</taxon>
        <taxon>Pengzhenrongella</taxon>
    </lineage>
</organism>
<dbReference type="PANTHER" id="PTHR44757">
    <property type="entry name" value="DIGUANYLATE CYCLASE DGCP"/>
    <property type="match status" value="1"/>
</dbReference>
<dbReference type="PROSITE" id="PS50883">
    <property type="entry name" value="EAL"/>
    <property type="match status" value="1"/>
</dbReference>